<dbReference type="Proteomes" id="UP000017836">
    <property type="component" value="Unassembled WGS sequence"/>
</dbReference>
<evidence type="ECO:0000259" key="3">
    <source>
        <dbReference type="PROSITE" id="PS50927"/>
    </source>
</evidence>
<dbReference type="InterPro" id="IPR036426">
    <property type="entry name" value="Bulb-type_lectin_dom_sf"/>
</dbReference>
<dbReference type="eggNOG" id="ENOG502QT6D">
    <property type="taxonomic scope" value="Eukaryota"/>
</dbReference>
<evidence type="ECO:0000313" key="4">
    <source>
        <dbReference type="EMBL" id="ERM94287.1"/>
    </source>
</evidence>
<dbReference type="InterPro" id="IPR001480">
    <property type="entry name" value="Bulb-type_lectin_dom"/>
</dbReference>
<gene>
    <name evidence="4" type="ORF">AMTR_s00010p00231070</name>
</gene>
<dbReference type="SMART" id="SM00108">
    <property type="entry name" value="B_lectin"/>
    <property type="match status" value="1"/>
</dbReference>
<dbReference type="HOGENOM" id="CLU_000288_116_6_1"/>
<evidence type="ECO:0000256" key="1">
    <source>
        <dbReference type="ARBA" id="ARBA00022729"/>
    </source>
</evidence>
<dbReference type="SUPFAM" id="SSF51110">
    <property type="entry name" value="alpha-D-mannose-specific plant lectins"/>
    <property type="match status" value="1"/>
</dbReference>
<dbReference type="Gramene" id="ERM94287">
    <property type="protein sequence ID" value="ERM94287"/>
    <property type="gene ID" value="AMTR_s00010p00231070"/>
</dbReference>
<dbReference type="InterPro" id="IPR051343">
    <property type="entry name" value="G-type_lectin_kinases/EP1-like"/>
</dbReference>
<organism evidence="4 5">
    <name type="scientific">Amborella trichopoda</name>
    <dbReference type="NCBI Taxonomy" id="13333"/>
    <lineage>
        <taxon>Eukaryota</taxon>
        <taxon>Viridiplantae</taxon>
        <taxon>Streptophyta</taxon>
        <taxon>Embryophyta</taxon>
        <taxon>Tracheophyta</taxon>
        <taxon>Spermatophyta</taxon>
        <taxon>Magnoliopsida</taxon>
        <taxon>Amborellales</taxon>
        <taxon>Amborellaceae</taxon>
        <taxon>Amborella</taxon>
    </lineage>
</organism>
<reference evidence="5" key="1">
    <citation type="journal article" date="2013" name="Science">
        <title>The Amborella genome and the evolution of flowering plants.</title>
        <authorList>
            <consortium name="Amborella Genome Project"/>
        </authorList>
    </citation>
    <scope>NUCLEOTIDE SEQUENCE [LARGE SCALE GENOMIC DNA]</scope>
</reference>
<dbReference type="Gene3D" id="2.90.10.10">
    <property type="entry name" value="Bulb-type lectin domain"/>
    <property type="match status" value="2"/>
</dbReference>
<sequence length="208" mass="22935">MAALMIFEATLLLSLSSVAAQSFATRNIRLGSSLYTTAAGNNFSYWLSPSGNFAFGFYPLSDHQQFIVGIWMPKTPENTLVWSADRDGPPFSLGSFFSLTRNGTLILRNREPQIETISINTTPASLASLLDNGNLVLYNSQSQVIWASFDSPTDTILSGQTLNNGFKFSSSAPETNYSTGKFQQFMQSDANLALYYSVRGSKDNHHKR</sequence>
<feature type="domain" description="Bulb-type lectin" evidence="3">
    <location>
        <begin position="19"/>
        <end position="150"/>
    </location>
</feature>
<proteinExistence type="predicted"/>
<protein>
    <recommendedName>
        <fullName evidence="3">Bulb-type lectin domain-containing protein</fullName>
    </recommendedName>
</protein>
<keyword evidence="1 2" id="KW-0732">Signal</keyword>
<accession>W1NEU1</accession>
<dbReference type="PANTHER" id="PTHR47976">
    <property type="entry name" value="G-TYPE LECTIN S-RECEPTOR-LIKE SERINE/THREONINE-PROTEIN KINASE SD2-5"/>
    <property type="match status" value="1"/>
</dbReference>
<evidence type="ECO:0000256" key="2">
    <source>
        <dbReference type="SAM" id="SignalP"/>
    </source>
</evidence>
<dbReference type="EMBL" id="KI397513">
    <property type="protein sequence ID" value="ERM94287.1"/>
    <property type="molecule type" value="Genomic_DNA"/>
</dbReference>
<dbReference type="OMA" id="QVIWASF"/>
<dbReference type="PANTHER" id="PTHR47976:SF27">
    <property type="entry name" value="RECEPTOR-LIKE SERINE_THREONINE-PROTEIN KINASE"/>
    <property type="match status" value="1"/>
</dbReference>
<keyword evidence="5" id="KW-1185">Reference proteome</keyword>
<dbReference type="AlphaFoldDB" id="W1NEU1"/>
<dbReference type="PROSITE" id="PS50927">
    <property type="entry name" value="BULB_LECTIN"/>
    <property type="match status" value="1"/>
</dbReference>
<feature type="chain" id="PRO_5004806508" description="Bulb-type lectin domain-containing protein" evidence="2">
    <location>
        <begin position="21"/>
        <end position="208"/>
    </location>
</feature>
<evidence type="ECO:0000313" key="5">
    <source>
        <dbReference type="Proteomes" id="UP000017836"/>
    </source>
</evidence>
<feature type="signal peptide" evidence="2">
    <location>
        <begin position="1"/>
        <end position="20"/>
    </location>
</feature>
<name>W1NEU1_AMBTC</name>
<dbReference type="Pfam" id="PF01453">
    <property type="entry name" value="B_lectin"/>
    <property type="match status" value="1"/>
</dbReference>